<gene>
    <name evidence="2" type="ORF">B0H17DRAFT_1092743</name>
</gene>
<evidence type="ECO:0000313" key="3">
    <source>
        <dbReference type="Proteomes" id="UP001221757"/>
    </source>
</evidence>
<feature type="non-terminal residue" evidence="2">
    <location>
        <position position="1"/>
    </location>
</feature>
<evidence type="ECO:0000313" key="2">
    <source>
        <dbReference type="EMBL" id="KAJ7663478.1"/>
    </source>
</evidence>
<comment type="caution">
    <text evidence="2">The sequence shown here is derived from an EMBL/GenBank/DDBJ whole genome shotgun (WGS) entry which is preliminary data.</text>
</comment>
<feature type="chain" id="PRO_5042001838" evidence="1">
    <location>
        <begin position="21"/>
        <end position="126"/>
    </location>
</feature>
<sequence length="126" mass="13515">MFSKLTPALFLLSGLLSATAETHQVIVINNCPAGIAEGPNSTVVAPGEQKAYAFTEPTRNDVYFYKDDDWCGSIGYTLNAASGSTRMSESSAQYVYRFSARCGWSVDVAMADCPVSALISLSKNLN</sequence>
<protein>
    <submittedName>
        <fullName evidence="2">Uncharacterized protein</fullName>
    </submittedName>
</protein>
<reference evidence="2" key="1">
    <citation type="submission" date="2023-03" db="EMBL/GenBank/DDBJ databases">
        <title>Massive genome expansion in bonnet fungi (Mycena s.s.) driven by repeated elements and novel gene families across ecological guilds.</title>
        <authorList>
            <consortium name="Lawrence Berkeley National Laboratory"/>
            <person name="Harder C.B."/>
            <person name="Miyauchi S."/>
            <person name="Viragh M."/>
            <person name="Kuo A."/>
            <person name="Thoen E."/>
            <person name="Andreopoulos B."/>
            <person name="Lu D."/>
            <person name="Skrede I."/>
            <person name="Drula E."/>
            <person name="Henrissat B."/>
            <person name="Morin E."/>
            <person name="Kohler A."/>
            <person name="Barry K."/>
            <person name="LaButti K."/>
            <person name="Morin E."/>
            <person name="Salamov A."/>
            <person name="Lipzen A."/>
            <person name="Mereny Z."/>
            <person name="Hegedus B."/>
            <person name="Baldrian P."/>
            <person name="Stursova M."/>
            <person name="Weitz H."/>
            <person name="Taylor A."/>
            <person name="Grigoriev I.V."/>
            <person name="Nagy L.G."/>
            <person name="Martin F."/>
            <person name="Kauserud H."/>
        </authorList>
    </citation>
    <scope>NUCLEOTIDE SEQUENCE</scope>
    <source>
        <strain evidence="2">CBHHK067</strain>
    </source>
</reference>
<keyword evidence="1" id="KW-0732">Signal</keyword>
<evidence type="ECO:0000256" key="1">
    <source>
        <dbReference type="SAM" id="SignalP"/>
    </source>
</evidence>
<dbReference type="EMBL" id="JARKIE010000233">
    <property type="protein sequence ID" value="KAJ7663478.1"/>
    <property type="molecule type" value="Genomic_DNA"/>
</dbReference>
<proteinExistence type="predicted"/>
<keyword evidence="3" id="KW-1185">Reference proteome</keyword>
<name>A0AAD7CU06_MYCRO</name>
<dbReference type="Proteomes" id="UP001221757">
    <property type="component" value="Unassembled WGS sequence"/>
</dbReference>
<organism evidence="2 3">
    <name type="scientific">Mycena rosella</name>
    <name type="common">Pink bonnet</name>
    <name type="synonym">Agaricus rosellus</name>
    <dbReference type="NCBI Taxonomy" id="1033263"/>
    <lineage>
        <taxon>Eukaryota</taxon>
        <taxon>Fungi</taxon>
        <taxon>Dikarya</taxon>
        <taxon>Basidiomycota</taxon>
        <taxon>Agaricomycotina</taxon>
        <taxon>Agaricomycetes</taxon>
        <taxon>Agaricomycetidae</taxon>
        <taxon>Agaricales</taxon>
        <taxon>Marasmiineae</taxon>
        <taxon>Mycenaceae</taxon>
        <taxon>Mycena</taxon>
    </lineage>
</organism>
<dbReference type="AlphaFoldDB" id="A0AAD7CU06"/>
<feature type="signal peptide" evidence="1">
    <location>
        <begin position="1"/>
        <end position="20"/>
    </location>
</feature>
<accession>A0AAD7CU06</accession>